<dbReference type="PANTHER" id="PTHR23031">
    <property type="entry name" value="RHOPHILIN"/>
    <property type="match status" value="1"/>
</dbReference>
<dbReference type="GeneID" id="5896210"/>
<dbReference type="FunCoup" id="A9VE04">
    <property type="interactions" value="302"/>
</dbReference>
<dbReference type="Pfam" id="PF00595">
    <property type="entry name" value="PDZ"/>
    <property type="match status" value="1"/>
</dbReference>
<dbReference type="PROSITE" id="PS50106">
    <property type="entry name" value="PDZ"/>
    <property type="match status" value="1"/>
</dbReference>
<dbReference type="EMBL" id="CH991593">
    <property type="protein sequence ID" value="EDQ84224.1"/>
    <property type="molecule type" value="Genomic_DNA"/>
</dbReference>
<dbReference type="OMA" id="PPVHDYM"/>
<dbReference type="PANTHER" id="PTHR23031:SF15">
    <property type="entry name" value="LD12055P"/>
    <property type="match status" value="1"/>
</dbReference>
<dbReference type="Gene3D" id="1.25.40.280">
    <property type="entry name" value="alix/aip1 like domains"/>
    <property type="match status" value="1"/>
</dbReference>
<dbReference type="InterPro" id="IPR038499">
    <property type="entry name" value="BRO1_sf"/>
</dbReference>
<evidence type="ECO:0008006" key="5">
    <source>
        <dbReference type="Google" id="ProtNLM"/>
    </source>
</evidence>
<accession>A9VE04</accession>
<dbReference type="InParanoid" id="A9VE04"/>
<dbReference type="AlphaFoldDB" id="A9VE04"/>
<dbReference type="Proteomes" id="UP000001357">
    <property type="component" value="Unassembled WGS sequence"/>
</dbReference>
<dbReference type="GO" id="GO:0051497">
    <property type="term" value="P:negative regulation of stress fiber assembly"/>
    <property type="evidence" value="ECO:0000318"/>
    <property type="project" value="GO_Central"/>
</dbReference>
<dbReference type="eggNOG" id="KOG2220">
    <property type="taxonomic scope" value="Eukaryota"/>
</dbReference>
<protein>
    <recommendedName>
        <fullName evidence="5">PDZ domain-containing protein</fullName>
    </recommendedName>
</protein>
<gene>
    <name evidence="3" type="ORF">MONBRDRAFT_13006</name>
</gene>
<dbReference type="InterPro" id="IPR004328">
    <property type="entry name" value="BRO1_dom"/>
</dbReference>
<dbReference type="CDD" id="cd00136">
    <property type="entry name" value="PDZ_canonical"/>
    <property type="match status" value="1"/>
</dbReference>
<dbReference type="SMART" id="SM00228">
    <property type="entry name" value="PDZ"/>
    <property type="match status" value="1"/>
</dbReference>
<evidence type="ECO:0000259" key="1">
    <source>
        <dbReference type="PROSITE" id="PS50106"/>
    </source>
</evidence>
<organism evidence="3 4">
    <name type="scientific">Monosiga brevicollis</name>
    <name type="common">Choanoflagellate</name>
    <dbReference type="NCBI Taxonomy" id="81824"/>
    <lineage>
        <taxon>Eukaryota</taxon>
        <taxon>Choanoflagellata</taxon>
        <taxon>Craspedida</taxon>
        <taxon>Salpingoecidae</taxon>
        <taxon>Monosiga</taxon>
    </lineage>
</organism>
<dbReference type="Gene3D" id="2.30.42.10">
    <property type="match status" value="1"/>
</dbReference>
<dbReference type="Pfam" id="PF03097">
    <property type="entry name" value="BRO1"/>
    <property type="match status" value="1"/>
</dbReference>
<dbReference type="InterPro" id="IPR047138">
    <property type="entry name" value="RHPN1_2"/>
</dbReference>
<feature type="domain" description="PDZ" evidence="1">
    <location>
        <begin position="585"/>
        <end position="664"/>
    </location>
</feature>
<keyword evidence="4" id="KW-1185">Reference proteome</keyword>
<dbReference type="InterPro" id="IPR036034">
    <property type="entry name" value="PDZ_sf"/>
</dbReference>
<dbReference type="PROSITE" id="PS51180">
    <property type="entry name" value="BRO1"/>
    <property type="match status" value="1"/>
</dbReference>
<evidence type="ECO:0000259" key="2">
    <source>
        <dbReference type="PROSITE" id="PS51180"/>
    </source>
</evidence>
<dbReference type="InterPro" id="IPR001478">
    <property type="entry name" value="PDZ"/>
</dbReference>
<dbReference type="KEGG" id="mbr:MONBRDRAFT_13006"/>
<feature type="domain" description="BRO1" evidence="2">
    <location>
        <begin position="201"/>
        <end position="571"/>
    </location>
</feature>
<evidence type="ECO:0000313" key="4">
    <source>
        <dbReference type="Proteomes" id="UP000001357"/>
    </source>
</evidence>
<dbReference type="RefSeq" id="XP_001750948.1">
    <property type="nucleotide sequence ID" value="XM_001750896.1"/>
</dbReference>
<proteinExistence type="predicted"/>
<sequence>MLNAATLLRSPSAKIIAQVQNEIMAEVPDLPMPANPNEPGSDEPPNYDMKLATSVTARVSHGGPELLHHDIPSARRLEEVILTQRREICREITTEHRIALGCGNLASVLHKASPSRELAVNLAFAASREQDLVVDLKNNIFLAQLALRLNDDVDPDLSYRDVSEQLFGTILARQDEWLHADARLLEHHVANPAVIADIAGAFVALPLMIVHATSFREAIELSLTTHYLEAPDHLSVELATFRQTRQQLFATHVCPRLGLSPSGQLTKFIKYYHLLGQLEERFLRDGLLRNIHYRWYDWLTGREHHDLHVLAERLCVLSGAAACATQAAVLEPMDSATSCSRARTYFEMAAGLIELMITHRETEGAPHIASESWTSSNLQMLLAFNLAQAQECHFKTQIVERQGSALPWPKAQEAAAVAHAYGRVREALTSDPLSRGLWPDEWIGTVYAKYKEYQGLADLLYVQHLYQDDHSDPNELPMLHTRLHRAARSLKLALRVCQDDPEHRLAMLQTRIEHDLRAVNQLLAEEKVGALDYDMLRALSPVTPTADRWAQPICLPALTKPANLWRRLGPAHFFNARCPLTDRRRCKLLKSTPEQSFGLVLEGGRPCRVSEIVPGSPADVGGVTAGTYVLAVNRTDVRSWRHGQVVKILQQATKGVLLTIVENAVLDEAILAGSPPREFLEDGSEVDSVDSEDLKDIIDSAFDLQEDVGKEQTGLTPEMVSVLHDEVDKGLVTHPTLVHQGSI</sequence>
<evidence type="ECO:0000313" key="3">
    <source>
        <dbReference type="EMBL" id="EDQ84224.1"/>
    </source>
</evidence>
<dbReference type="SMART" id="SM01041">
    <property type="entry name" value="BRO1"/>
    <property type="match status" value="1"/>
</dbReference>
<name>A9VE04_MONBE</name>
<dbReference type="STRING" id="81824.A9VE04"/>
<reference evidence="3 4" key="1">
    <citation type="journal article" date="2008" name="Nature">
        <title>The genome of the choanoflagellate Monosiga brevicollis and the origin of metazoans.</title>
        <authorList>
            <consortium name="JGI Sequencing"/>
            <person name="King N."/>
            <person name="Westbrook M.J."/>
            <person name="Young S.L."/>
            <person name="Kuo A."/>
            <person name="Abedin M."/>
            <person name="Chapman J."/>
            <person name="Fairclough S."/>
            <person name="Hellsten U."/>
            <person name="Isogai Y."/>
            <person name="Letunic I."/>
            <person name="Marr M."/>
            <person name="Pincus D."/>
            <person name="Putnam N."/>
            <person name="Rokas A."/>
            <person name="Wright K.J."/>
            <person name="Zuzow R."/>
            <person name="Dirks W."/>
            <person name="Good M."/>
            <person name="Goodstein D."/>
            <person name="Lemons D."/>
            <person name="Li W."/>
            <person name="Lyons J.B."/>
            <person name="Morris A."/>
            <person name="Nichols S."/>
            <person name="Richter D.J."/>
            <person name="Salamov A."/>
            <person name="Bork P."/>
            <person name="Lim W.A."/>
            <person name="Manning G."/>
            <person name="Miller W.T."/>
            <person name="McGinnis W."/>
            <person name="Shapiro H."/>
            <person name="Tjian R."/>
            <person name="Grigoriev I.V."/>
            <person name="Rokhsar D."/>
        </authorList>
    </citation>
    <scope>NUCLEOTIDE SEQUENCE [LARGE SCALE GENOMIC DNA]</scope>
    <source>
        <strain evidence="4">MX1 / ATCC 50154</strain>
    </source>
</reference>
<dbReference type="SUPFAM" id="SSF50156">
    <property type="entry name" value="PDZ domain-like"/>
    <property type="match status" value="1"/>
</dbReference>